<dbReference type="AlphaFoldDB" id="A0A7J0FJV4"/>
<keyword evidence="2" id="KW-1185">Reference proteome</keyword>
<proteinExistence type="predicted"/>
<evidence type="ECO:0000313" key="2">
    <source>
        <dbReference type="Proteomes" id="UP000585474"/>
    </source>
</evidence>
<dbReference type="PANTHER" id="PTHR48221">
    <property type="entry name" value="ACYL-COA SYNTHETASE FAMILY PROTEIN"/>
    <property type="match status" value="1"/>
</dbReference>
<protein>
    <submittedName>
        <fullName evidence="1">Uncharacterized protein</fullName>
    </submittedName>
</protein>
<dbReference type="PANTHER" id="PTHR48221:SF2">
    <property type="entry name" value="ACYL-COA SYNTHETASE FAMILY PROTEIN"/>
    <property type="match status" value="1"/>
</dbReference>
<reference evidence="1 2" key="1">
    <citation type="submission" date="2019-07" db="EMBL/GenBank/DDBJ databases">
        <title>De Novo Assembly of kiwifruit Actinidia rufa.</title>
        <authorList>
            <person name="Sugita-Konishi S."/>
            <person name="Sato K."/>
            <person name="Mori E."/>
            <person name="Abe Y."/>
            <person name="Kisaki G."/>
            <person name="Hamano K."/>
            <person name="Suezawa K."/>
            <person name="Otani M."/>
            <person name="Fukuda T."/>
            <person name="Manabe T."/>
            <person name="Gomi K."/>
            <person name="Tabuchi M."/>
            <person name="Akimitsu K."/>
            <person name="Kataoka I."/>
        </authorList>
    </citation>
    <scope>NUCLEOTIDE SEQUENCE [LARGE SCALE GENOMIC DNA]</scope>
    <source>
        <strain evidence="2">cv. Fuchu</strain>
    </source>
</reference>
<dbReference type="Proteomes" id="UP000585474">
    <property type="component" value="Unassembled WGS sequence"/>
</dbReference>
<dbReference type="EMBL" id="BJWL01000012">
    <property type="protein sequence ID" value="GFY98449.1"/>
    <property type="molecule type" value="Genomic_DNA"/>
</dbReference>
<gene>
    <name evidence="1" type="ORF">Acr_12g0009900</name>
</gene>
<evidence type="ECO:0000313" key="1">
    <source>
        <dbReference type="EMBL" id="GFY98449.1"/>
    </source>
</evidence>
<dbReference type="OrthoDB" id="1917939at2759"/>
<sequence>MSRLPEITDLFARLASNLETLNPTATNEDQEAIDLSISHLNQSLNLEDSSRVRVLDTALSLMCFRAPQVFDSVIEYLVKTIVAVLSSSITCKTFRYGKAEFLRVGSGVSSRDCAGLIGACAAVLGKLEGHGLLSQSLLYAVVRVAVSASCFRFGLEITPILDVKSIEGGTPTVLKLLSHFPKDISFENQQIPLRSMAMNFPNWFYFALTVLFSGKSLHDNFHSEGTVEAAESEHSHDPELPCSTAAARYIAWVLSPTSESHQELLVECLAKISESWALKKCTDKHNKETSGYRKKLKKIKFQDKTDDCALLQEYDCKTIALWLGEFQDTYASQGNSLQQNVLFRRISLGILIGCSNGINEDGCQLLLHYAATGNFLPLTETQIAGLKHRNWNSQRQDDSTAWFEKCNIKEAVAGTCLVFHLTDDVESMSTSLFENEERGTDFICRVKIRARKYLLNCVKKLICIKIDEEDGFLMLRDLCSRLARWRHQGKDVFQGSKDLDDAVDALSHKLSSIQRVSASLKNA</sequence>
<accession>A0A7J0FJV4</accession>
<organism evidence="1 2">
    <name type="scientific">Actinidia rufa</name>
    <dbReference type="NCBI Taxonomy" id="165716"/>
    <lineage>
        <taxon>Eukaryota</taxon>
        <taxon>Viridiplantae</taxon>
        <taxon>Streptophyta</taxon>
        <taxon>Embryophyta</taxon>
        <taxon>Tracheophyta</taxon>
        <taxon>Spermatophyta</taxon>
        <taxon>Magnoliopsida</taxon>
        <taxon>eudicotyledons</taxon>
        <taxon>Gunneridae</taxon>
        <taxon>Pentapetalae</taxon>
        <taxon>asterids</taxon>
        <taxon>Ericales</taxon>
        <taxon>Actinidiaceae</taxon>
        <taxon>Actinidia</taxon>
    </lineage>
</organism>
<name>A0A7J0FJV4_9ERIC</name>
<comment type="caution">
    <text evidence="1">The sequence shown here is derived from an EMBL/GenBank/DDBJ whole genome shotgun (WGS) entry which is preliminary data.</text>
</comment>